<evidence type="ECO:0000259" key="10">
    <source>
        <dbReference type="Pfam" id="PF22536"/>
    </source>
</evidence>
<dbReference type="InterPro" id="IPR055207">
    <property type="entry name" value="POLR3C_WHD"/>
</dbReference>
<keyword evidence="7 8" id="KW-0539">Nucleus</keyword>
<dbReference type="SUPFAM" id="SSF46785">
    <property type="entry name" value="Winged helix' DNA-binding domain"/>
    <property type="match status" value="2"/>
</dbReference>
<organism evidence="11 12">
    <name type="scientific">Thamnidium elegans</name>
    <dbReference type="NCBI Taxonomy" id="101142"/>
    <lineage>
        <taxon>Eukaryota</taxon>
        <taxon>Fungi</taxon>
        <taxon>Fungi incertae sedis</taxon>
        <taxon>Mucoromycota</taxon>
        <taxon>Mucoromycotina</taxon>
        <taxon>Mucoromycetes</taxon>
        <taxon>Mucorales</taxon>
        <taxon>Mucorineae</taxon>
        <taxon>Mucoraceae</taxon>
        <taxon>Thamnidium</taxon>
    </lineage>
</organism>
<dbReference type="Proteomes" id="UP000613177">
    <property type="component" value="Unassembled WGS sequence"/>
</dbReference>
<comment type="function">
    <text evidence="8">DNA-dependent RNA polymerase catalyzes the transcription of DNA into RNA using the four ribonucleoside triphosphates as substrates. Specific core component of RNA polymerase III which synthesizes small RNAs, such as 5S rRNA and tRNAs.</text>
</comment>
<proteinExistence type="inferred from homology"/>
<comment type="caution">
    <text evidence="11">The sequence shown here is derived from an EMBL/GenBank/DDBJ whole genome shotgun (WGS) entry which is preliminary data.</text>
</comment>
<evidence type="ECO:0000256" key="4">
    <source>
        <dbReference type="ARBA" id="ARBA00016689"/>
    </source>
</evidence>
<comment type="similarity">
    <text evidence="2 8">Belongs to the RNA polymerase beta chain family.</text>
</comment>
<dbReference type="Gene3D" id="1.10.10.10">
    <property type="entry name" value="Winged helix-like DNA-binding domain superfamily/Winged helix DNA-binding domain"/>
    <property type="match status" value="4"/>
</dbReference>
<keyword evidence="5 8" id="KW-0240">DNA-directed RNA polymerase</keyword>
<dbReference type="GO" id="GO:0005666">
    <property type="term" value="C:RNA polymerase III complex"/>
    <property type="evidence" value="ECO:0007669"/>
    <property type="project" value="UniProtKB-UniRule"/>
</dbReference>
<keyword evidence="12" id="KW-1185">Reference proteome</keyword>
<evidence type="ECO:0000313" key="11">
    <source>
        <dbReference type="EMBL" id="KAG2237097.1"/>
    </source>
</evidence>
<dbReference type="Pfam" id="PF08221">
    <property type="entry name" value="HTH_9"/>
    <property type="match status" value="1"/>
</dbReference>
<evidence type="ECO:0000256" key="7">
    <source>
        <dbReference type="ARBA" id="ARBA00023242"/>
    </source>
</evidence>
<dbReference type="GO" id="GO:0003697">
    <property type="term" value="F:single-stranded DNA binding"/>
    <property type="evidence" value="ECO:0007669"/>
    <property type="project" value="UniProtKB-UniRule"/>
</dbReference>
<comment type="subunit">
    <text evidence="3 8">Component of the RNA polymerase III (Pol III) complex consisting of 17 subunits.</text>
</comment>
<evidence type="ECO:0000256" key="6">
    <source>
        <dbReference type="ARBA" id="ARBA00023163"/>
    </source>
</evidence>
<dbReference type="InterPro" id="IPR013197">
    <property type="entry name" value="RNA_pol_III_RPC82-rel_HTH"/>
</dbReference>
<sequence>MSMEAHLCRVILLEDFGIYTARIGYLLILNGRLTLHDLSRFTKYSLKSVRECLVVLVQHGIVTFTDGTDDKSEATFYEVDTHRIMMRLRMGRIMRVMEEHYGKAGSAICQLLFLYGRVKLSQVKTWAATNDTKQKDEAAYTRAFTKMAIEQFITAVLPQHSRSMYDRFLDAEEKEYEKYTIVSSAQEKKAIRESAQASVDAQFKTSERIGLKRKAEDLLESEAKRLASEGYHEEHKRSDELDYDVDPDMFFMVSDLATTRINRTAGIVMKTFFRSGKDKMRYVKEESSPAASVTHIANMLEPDIFTRGDILLPADPYNPTKKPSVNQVVQGYVDLLKSDKAGFIKTEDKLGSHQYAVNLAKLRHTMKRELLDGLVNDKFGLACCRIVRILCDKGKLDESQVQKYAMLPLKDVRHKLSTLLTAGIVEIQEVPRTTDRAPGRSFHLWYVSPDNCFNELLADIYKAIFNLQQRKTEELQRRARLIDKLSREDVIANMALLNEIDKAELSKMEKVIERIEVSKTRLDEMTMILRDF</sequence>
<dbReference type="AlphaFoldDB" id="A0A8H7VZG1"/>
<dbReference type="InterPro" id="IPR036390">
    <property type="entry name" value="WH_DNA-bd_sf"/>
</dbReference>
<evidence type="ECO:0000256" key="8">
    <source>
        <dbReference type="RuleBase" id="RU367076"/>
    </source>
</evidence>
<evidence type="ECO:0000256" key="5">
    <source>
        <dbReference type="ARBA" id="ARBA00022478"/>
    </source>
</evidence>
<dbReference type="PANTHER" id="PTHR12949">
    <property type="entry name" value="RNA POLYMERASE III DNA DIRECTED -RELATED"/>
    <property type="match status" value="1"/>
</dbReference>
<dbReference type="InterPro" id="IPR039748">
    <property type="entry name" value="RPC3"/>
</dbReference>
<comment type="subcellular location">
    <subcellularLocation>
        <location evidence="1 8">Nucleus</location>
    </subcellularLocation>
</comment>
<name>A0A8H7VZG1_9FUNG</name>
<evidence type="ECO:0000256" key="2">
    <source>
        <dbReference type="ARBA" id="ARBA00006835"/>
    </source>
</evidence>
<reference evidence="11" key="1">
    <citation type="submission" date="2021-01" db="EMBL/GenBank/DDBJ databases">
        <title>Metabolic potential, ecology and presence of endohyphal bacteria is reflected in genomic diversity of Mucoromycotina.</title>
        <authorList>
            <person name="Muszewska A."/>
            <person name="Okrasinska A."/>
            <person name="Steczkiewicz K."/>
            <person name="Drgas O."/>
            <person name="Orlowska M."/>
            <person name="Perlinska-Lenart U."/>
            <person name="Aleksandrzak-Piekarczyk T."/>
            <person name="Szatraj K."/>
            <person name="Zielenkiewicz U."/>
            <person name="Pilsyk S."/>
            <person name="Malc E."/>
            <person name="Mieczkowski P."/>
            <person name="Kruszewska J.S."/>
            <person name="Biernat P."/>
            <person name="Pawlowska J."/>
        </authorList>
    </citation>
    <scope>NUCLEOTIDE SEQUENCE</scope>
    <source>
        <strain evidence="11">WA0000018081</strain>
    </source>
</reference>
<evidence type="ECO:0000313" key="12">
    <source>
        <dbReference type="Proteomes" id="UP000613177"/>
    </source>
</evidence>
<evidence type="ECO:0000256" key="1">
    <source>
        <dbReference type="ARBA" id="ARBA00004123"/>
    </source>
</evidence>
<protein>
    <recommendedName>
        <fullName evidence="4 8">DNA-directed RNA polymerase III subunit RPC3</fullName>
        <shortName evidence="8">RNA polymerase III subunit C3</shortName>
    </recommendedName>
</protein>
<dbReference type="PANTHER" id="PTHR12949:SF0">
    <property type="entry name" value="DNA-DIRECTED RNA POLYMERASE III SUBUNIT RPC3"/>
    <property type="match status" value="1"/>
</dbReference>
<feature type="domain" description="DNA-directed RNA polymerase III subunit RPC3 winged-helix" evidence="10">
    <location>
        <begin position="372"/>
        <end position="447"/>
    </location>
</feature>
<keyword evidence="6 8" id="KW-0804">Transcription</keyword>
<dbReference type="InterPro" id="IPR036388">
    <property type="entry name" value="WH-like_DNA-bd_sf"/>
</dbReference>
<evidence type="ECO:0000256" key="3">
    <source>
        <dbReference type="ARBA" id="ARBA00011206"/>
    </source>
</evidence>
<accession>A0A8H7VZG1</accession>
<dbReference type="Pfam" id="PF22536">
    <property type="entry name" value="WHD_POLR3C"/>
    <property type="match status" value="1"/>
</dbReference>
<evidence type="ECO:0000259" key="9">
    <source>
        <dbReference type="Pfam" id="PF08221"/>
    </source>
</evidence>
<feature type="domain" description="RNA polymerase III subunit RPC82-related helix-turn-helix" evidence="9">
    <location>
        <begin position="6"/>
        <end position="65"/>
    </location>
</feature>
<gene>
    <name evidence="11" type="ORF">INT48_004598</name>
</gene>
<dbReference type="EMBL" id="JAEPRE010000009">
    <property type="protein sequence ID" value="KAG2237097.1"/>
    <property type="molecule type" value="Genomic_DNA"/>
</dbReference>